<reference evidence="2" key="1">
    <citation type="submission" date="2025-08" db="UniProtKB">
        <authorList>
            <consortium name="Ensembl"/>
        </authorList>
    </citation>
    <scope>IDENTIFICATION</scope>
</reference>
<dbReference type="GO" id="GO:0071011">
    <property type="term" value="C:precatalytic spliceosome"/>
    <property type="evidence" value="ECO:0007669"/>
    <property type="project" value="TreeGrafter"/>
</dbReference>
<accession>A0A8C8ZRV1</accession>
<dbReference type="GO" id="GO:0000398">
    <property type="term" value="P:mRNA splicing, via spliceosome"/>
    <property type="evidence" value="ECO:0007669"/>
    <property type="project" value="TreeGrafter"/>
</dbReference>
<evidence type="ECO:0000313" key="2">
    <source>
        <dbReference type="Ensembl" id="ENSPSMP00000019690.1"/>
    </source>
</evidence>
<keyword evidence="1" id="KW-0694">RNA-binding</keyword>
<dbReference type="GO" id="GO:0071013">
    <property type="term" value="C:catalytic step 2 spliceosome"/>
    <property type="evidence" value="ECO:0007669"/>
    <property type="project" value="TreeGrafter"/>
</dbReference>
<dbReference type="InterPro" id="IPR035979">
    <property type="entry name" value="RBD_domain_sf"/>
</dbReference>
<dbReference type="PANTHER" id="PTHR45880">
    <property type="entry name" value="RNA-BINDING MOTIF PROTEIN, X-LINKED 2"/>
    <property type="match status" value="1"/>
</dbReference>
<dbReference type="GO" id="GO:0003723">
    <property type="term" value="F:RNA binding"/>
    <property type="evidence" value="ECO:0007669"/>
    <property type="project" value="UniProtKB-KW"/>
</dbReference>
<organism evidence="2 3">
    <name type="scientific">Prolemur simus</name>
    <name type="common">Greater bamboo lemur</name>
    <name type="synonym">Hapalemur simus</name>
    <dbReference type="NCBI Taxonomy" id="1328070"/>
    <lineage>
        <taxon>Eukaryota</taxon>
        <taxon>Metazoa</taxon>
        <taxon>Chordata</taxon>
        <taxon>Craniata</taxon>
        <taxon>Vertebrata</taxon>
        <taxon>Euteleostomi</taxon>
        <taxon>Mammalia</taxon>
        <taxon>Eutheria</taxon>
        <taxon>Euarchontoglires</taxon>
        <taxon>Primates</taxon>
        <taxon>Strepsirrhini</taxon>
        <taxon>Lemuriformes</taxon>
        <taxon>Lemuridae</taxon>
        <taxon>Prolemur</taxon>
    </lineage>
</organism>
<name>A0A8C8ZRV1_PROSS</name>
<dbReference type="GO" id="GO:0005686">
    <property type="term" value="C:U2 snRNP"/>
    <property type="evidence" value="ECO:0007669"/>
    <property type="project" value="TreeGrafter"/>
</dbReference>
<keyword evidence="3" id="KW-1185">Reference proteome</keyword>
<dbReference type="SUPFAM" id="SSF54928">
    <property type="entry name" value="RNA-binding domain, RBD"/>
    <property type="match status" value="1"/>
</dbReference>
<dbReference type="AlphaFoldDB" id="A0A8C8ZRV1"/>
<evidence type="ECO:0000313" key="3">
    <source>
        <dbReference type="Proteomes" id="UP000694414"/>
    </source>
</evidence>
<dbReference type="PANTHER" id="PTHR45880:SF1">
    <property type="entry name" value="RNA-BINDING MOTIF PROTEIN, X-LINKED 2"/>
    <property type="match status" value="1"/>
</dbReference>
<dbReference type="Ensembl" id="ENSPSMT00000022819.1">
    <property type="protein sequence ID" value="ENSPSMP00000019690.1"/>
    <property type="gene ID" value="ENSPSMG00000013910.1"/>
</dbReference>
<proteinExistence type="predicted"/>
<sequence>MNPLTKVKLIKELNEREADIAVAPKISSHSVYRDSAWIFLTGLLYELTEREIISVFYQYGEIVNINPVRDSILFYVLRRTEEYNFGCRQF</sequence>
<dbReference type="Proteomes" id="UP000694414">
    <property type="component" value="Unplaced"/>
</dbReference>
<dbReference type="GeneTree" id="ENSGT00980000198742"/>
<evidence type="ECO:0000256" key="1">
    <source>
        <dbReference type="ARBA" id="ARBA00022884"/>
    </source>
</evidence>
<protein>
    <recommendedName>
        <fullName evidence="4">RRM domain-containing protein</fullName>
    </recommendedName>
</protein>
<dbReference type="InterPro" id="IPR051847">
    <property type="entry name" value="RNA_proc/Spliceosome_comp"/>
</dbReference>
<reference evidence="2" key="2">
    <citation type="submission" date="2025-09" db="UniProtKB">
        <authorList>
            <consortium name="Ensembl"/>
        </authorList>
    </citation>
    <scope>IDENTIFICATION</scope>
</reference>
<evidence type="ECO:0008006" key="4">
    <source>
        <dbReference type="Google" id="ProtNLM"/>
    </source>
</evidence>